<comment type="caution">
    <text evidence="1">The sequence shown here is derived from an EMBL/GenBank/DDBJ whole genome shotgun (WGS) entry which is preliminary data.</text>
</comment>
<name>A0A0W8I8Y0_9MICO</name>
<keyword evidence="2" id="KW-1185">Reference proteome</keyword>
<dbReference type="AlphaFoldDB" id="A0A0W8I8Y0"/>
<dbReference type="STRING" id="767452.AVL62_05610"/>
<dbReference type="InterPro" id="IPR054211">
    <property type="entry name" value="DUF6918"/>
</dbReference>
<organism evidence="1 2">
    <name type="scientific">Serinicoccus chungangensis</name>
    <dbReference type="NCBI Taxonomy" id="767452"/>
    <lineage>
        <taxon>Bacteria</taxon>
        <taxon>Bacillati</taxon>
        <taxon>Actinomycetota</taxon>
        <taxon>Actinomycetes</taxon>
        <taxon>Micrococcales</taxon>
        <taxon>Ornithinimicrobiaceae</taxon>
        <taxon>Serinicoccus</taxon>
    </lineage>
</organism>
<proteinExistence type="predicted"/>
<gene>
    <name evidence="1" type="ORF">AVL62_05610</name>
</gene>
<accession>A0A0W8I8Y0</accession>
<sequence length="150" mass="15844">MLVLMNTLSDAVLDPATRPRVVDALLVLADAEVSTKKGISGTMLKTAFAGARRASESNVRKGVDRLLPGMARALDPHFEAKGETPFGAYLSDPARSGQVADELLAVADSAAARVEGNPLGRVYASFRGKAKEHVVAALPRLGTTLETFVR</sequence>
<dbReference type="EMBL" id="LQBL01000022">
    <property type="protein sequence ID" value="KUG55765.1"/>
    <property type="molecule type" value="Genomic_DNA"/>
</dbReference>
<dbReference type="Pfam" id="PF21893">
    <property type="entry name" value="DUF6918"/>
    <property type="match status" value="1"/>
</dbReference>
<dbReference type="Proteomes" id="UP000054837">
    <property type="component" value="Unassembled WGS sequence"/>
</dbReference>
<reference evidence="1 2" key="1">
    <citation type="submission" date="2015-12" db="EMBL/GenBank/DDBJ databases">
        <title>Serinicoccus chungangenesis strain CD08_5 genome sequencing and assembly.</title>
        <authorList>
            <person name="Chander A.M."/>
            <person name="Kaur G."/>
            <person name="Nair G.R."/>
            <person name="Dhawan D.K."/>
            <person name="Kochhar R.K."/>
            <person name="Mayilraj S."/>
            <person name="Bhadada S.K."/>
        </authorList>
    </citation>
    <scope>NUCLEOTIDE SEQUENCE [LARGE SCALE GENOMIC DNA]</scope>
    <source>
        <strain evidence="1 2">CD08_5</strain>
    </source>
</reference>
<evidence type="ECO:0000313" key="2">
    <source>
        <dbReference type="Proteomes" id="UP000054837"/>
    </source>
</evidence>
<protein>
    <submittedName>
        <fullName evidence="1">Uncharacterized protein</fullName>
    </submittedName>
</protein>
<evidence type="ECO:0000313" key="1">
    <source>
        <dbReference type="EMBL" id="KUG55765.1"/>
    </source>
</evidence>